<dbReference type="InterPro" id="IPR007710">
    <property type="entry name" value="Nucleoside_deoxyribTrfase"/>
</dbReference>
<comment type="caution">
    <text evidence="1">The sequence shown here is derived from an EMBL/GenBank/DDBJ whole genome shotgun (WGS) entry which is preliminary data.</text>
</comment>
<sequence>MQQVVYLAGFISTEHPETFEWRNRVGFTLQQVHGFQTLSPLRGKAELTRTSTDGGISSTEHTPHDIILRDFGDIARSDLVLVNLNTYGSTRPLVGTIFELAWAWEHRKPVIAFCEADNYLMRKHPFVQESVAHYFEAEQEAVKYILHNYWR</sequence>
<dbReference type="Pfam" id="PF05014">
    <property type="entry name" value="Nuc_deoxyrib_tr"/>
    <property type="match status" value="1"/>
</dbReference>
<accession>A0A0F9GMF6</accession>
<dbReference type="SUPFAM" id="SSF52309">
    <property type="entry name" value="N-(deoxy)ribosyltransferase-like"/>
    <property type="match status" value="1"/>
</dbReference>
<organism evidence="1">
    <name type="scientific">marine sediment metagenome</name>
    <dbReference type="NCBI Taxonomy" id="412755"/>
    <lineage>
        <taxon>unclassified sequences</taxon>
        <taxon>metagenomes</taxon>
        <taxon>ecological metagenomes</taxon>
    </lineage>
</organism>
<proteinExistence type="predicted"/>
<reference evidence="1" key="1">
    <citation type="journal article" date="2015" name="Nature">
        <title>Complex archaea that bridge the gap between prokaryotes and eukaryotes.</title>
        <authorList>
            <person name="Spang A."/>
            <person name="Saw J.H."/>
            <person name="Jorgensen S.L."/>
            <person name="Zaremba-Niedzwiedzka K."/>
            <person name="Martijn J."/>
            <person name="Lind A.E."/>
            <person name="van Eijk R."/>
            <person name="Schleper C."/>
            <person name="Guy L."/>
            <person name="Ettema T.J."/>
        </authorList>
    </citation>
    <scope>NUCLEOTIDE SEQUENCE</scope>
</reference>
<name>A0A0F9GMF6_9ZZZZ</name>
<gene>
    <name evidence="1" type="ORF">LCGC14_1809300</name>
</gene>
<dbReference type="Gene3D" id="3.40.50.450">
    <property type="match status" value="1"/>
</dbReference>
<dbReference type="EMBL" id="LAZR01017547">
    <property type="protein sequence ID" value="KKL99948.1"/>
    <property type="molecule type" value="Genomic_DNA"/>
</dbReference>
<evidence type="ECO:0008006" key="2">
    <source>
        <dbReference type="Google" id="ProtNLM"/>
    </source>
</evidence>
<dbReference type="AlphaFoldDB" id="A0A0F9GMF6"/>
<evidence type="ECO:0000313" key="1">
    <source>
        <dbReference type="EMBL" id="KKL99948.1"/>
    </source>
</evidence>
<protein>
    <recommendedName>
        <fullName evidence="2">Nucleoside 2-deoxyribosyltransferase</fullName>
    </recommendedName>
</protein>